<keyword evidence="12" id="KW-1185">Reference proteome</keyword>
<dbReference type="AlphaFoldDB" id="A0A210PZ31"/>
<dbReference type="OrthoDB" id="6157089at2759"/>
<feature type="domain" description="Cadherin" evidence="10">
    <location>
        <begin position="321"/>
        <end position="426"/>
    </location>
</feature>
<keyword evidence="2 9" id="KW-0812">Transmembrane</keyword>
<evidence type="ECO:0000256" key="3">
    <source>
        <dbReference type="ARBA" id="ARBA00022737"/>
    </source>
</evidence>
<comment type="subcellular location">
    <subcellularLocation>
        <location evidence="1">Membrane</location>
    </subcellularLocation>
</comment>
<dbReference type="STRING" id="6573.A0A210PZ31"/>
<keyword evidence="3" id="KW-0677">Repeat</keyword>
<name>A0A210PZ31_MIZYE</name>
<dbReference type="Gene3D" id="2.60.40.60">
    <property type="entry name" value="Cadherins"/>
    <property type="match status" value="4"/>
</dbReference>
<dbReference type="InterPro" id="IPR050971">
    <property type="entry name" value="Cadherin-domain_protein"/>
</dbReference>
<dbReference type="PANTHER" id="PTHR24025">
    <property type="entry name" value="DESMOGLEIN FAMILY MEMBER"/>
    <property type="match status" value="1"/>
</dbReference>
<protein>
    <submittedName>
        <fullName evidence="11">Cadherin EGF LAG seven-pass G-type receptor 2</fullName>
    </submittedName>
</protein>
<dbReference type="SMART" id="SM00112">
    <property type="entry name" value="CA"/>
    <property type="match status" value="4"/>
</dbReference>
<keyword evidence="7 9" id="KW-0472">Membrane</keyword>
<evidence type="ECO:0000259" key="10">
    <source>
        <dbReference type="PROSITE" id="PS50268"/>
    </source>
</evidence>
<dbReference type="GO" id="GO:0005509">
    <property type="term" value="F:calcium ion binding"/>
    <property type="evidence" value="ECO:0007669"/>
    <property type="project" value="UniProtKB-UniRule"/>
</dbReference>
<dbReference type="InterPro" id="IPR002126">
    <property type="entry name" value="Cadherin-like_dom"/>
</dbReference>
<evidence type="ECO:0000256" key="4">
    <source>
        <dbReference type="ARBA" id="ARBA00022837"/>
    </source>
</evidence>
<dbReference type="GO" id="GO:0005911">
    <property type="term" value="C:cell-cell junction"/>
    <property type="evidence" value="ECO:0007669"/>
    <property type="project" value="TreeGrafter"/>
</dbReference>
<proteinExistence type="predicted"/>
<dbReference type="PRINTS" id="PR00205">
    <property type="entry name" value="CADHERIN"/>
</dbReference>
<keyword evidence="4 8" id="KW-0106">Calcium</keyword>
<comment type="caution">
    <text evidence="11">The sequence shown here is derived from an EMBL/GenBank/DDBJ whole genome shotgun (WGS) entry which is preliminary data.</text>
</comment>
<accession>A0A210PZ31</accession>
<evidence type="ECO:0000313" key="11">
    <source>
        <dbReference type="EMBL" id="OWF41741.1"/>
    </source>
</evidence>
<dbReference type="GO" id="GO:0007156">
    <property type="term" value="P:homophilic cell adhesion via plasma membrane adhesion molecules"/>
    <property type="evidence" value="ECO:0007669"/>
    <property type="project" value="InterPro"/>
</dbReference>
<dbReference type="InterPro" id="IPR015919">
    <property type="entry name" value="Cadherin-like_sf"/>
</dbReference>
<evidence type="ECO:0000256" key="1">
    <source>
        <dbReference type="ARBA" id="ARBA00004370"/>
    </source>
</evidence>
<dbReference type="EMBL" id="NEDP02005359">
    <property type="protein sequence ID" value="OWF41741.1"/>
    <property type="molecule type" value="Genomic_DNA"/>
</dbReference>
<reference evidence="11 12" key="1">
    <citation type="journal article" date="2017" name="Nat. Ecol. Evol.">
        <title>Scallop genome provides insights into evolution of bilaterian karyotype and development.</title>
        <authorList>
            <person name="Wang S."/>
            <person name="Zhang J."/>
            <person name="Jiao W."/>
            <person name="Li J."/>
            <person name="Xun X."/>
            <person name="Sun Y."/>
            <person name="Guo X."/>
            <person name="Huan P."/>
            <person name="Dong B."/>
            <person name="Zhang L."/>
            <person name="Hu X."/>
            <person name="Sun X."/>
            <person name="Wang J."/>
            <person name="Zhao C."/>
            <person name="Wang Y."/>
            <person name="Wang D."/>
            <person name="Huang X."/>
            <person name="Wang R."/>
            <person name="Lv J."/>
            <person name="Li Y."/>
            <person name="Zhang Z."/>
            <person name="Liu B."/>
            <person name="Lu W."/>
            <person name="Hui Y."/>
            <person name="Liang J."/>
            <person name="Zhou Z."/>
            <person name="Hou R."/>
            <person name="Li X."/>
            <person name="Liu Y."/>
            <person name="Li H."/>
            <person name="Ning X."/>
            <person name="Lin Y."/>
            <person name="Zhao L."/>
            <person name="Xing Q."/>
            <person name="Dou J."/>
            <person name="Li Y."/>
            <person name="Mao J."/>
            <person name="Guo H."/>
            <person name="Dou H."/>
            <person name="Li T."/>
            <person name="Mu C."/>
            <person name="Jiang W."/>
            <person name="Fu Q."/>
            <person name="Fu X."/>
            <person name="Miao Y."/>
            <person name="Liu J."/>
            <person name="Yu Q."/>
            <person name="Li R."/>
            <person name="Liao H."/>
            <person name="Li X."/>
            <person name="Kong Y."/>
            <person name="Jiang Z."/>
            <person name="Chourrout D."/>
            <person name="Li R."/>
            <person name="Bao Z."/>
        </authorList>
    </citation>
    <scope>NUCLEOTIDE SEQUENCE [LARGE SCALE GENOMIC DNA]</scope>
    <source>
        <strain evidence="11 12">PY_sf001</strain>
    </source>
</reference>
<keyword evidence="5" id="KW-0130">Cell adhesion</keyword>
<evidence type="ECO:0000256" key="2">
    <source>
        <dbReference type="ARBA" id="ARBA00022692"/>
    </source>
</evidence>
<feature type="transmembrane region" description="Helical" evidence="9">
    <location>
        <begin position="531"/>
        <end position="556"/>
    </location>
</feature>
<dbReference type="PANTHER" id="PTHR24025:SF23">
    <property type="entry name" value="NEURAL-CADHERIN"/>
    <property type="match status" value="1"/>
</dbReference>
<evidence type="ECO:0000256" key="9">
    <source>
        <dbReference type="SAM" id="Phobius"/>
    </source>
</evidence>
<evidence type="ECO:0000256" key="7">
    <source>
        <dbReference type="ARBA" id="ARBA00023136"/>
    </source>
</evidence>
<feature type="domain" description="Cadherin" evidence="10">
    <location>
        <begin position="218"/>
        <end position="320"/>
    </location>
</feature>
<organism evidence="11 12">
    <name type="scientific">Mizuhopecten yessoensis</name>
    <name type="common">Japanese scallop</name>
    <name type="synonym">Patinopecten yessoensis</name>
    <dbReference type="NCBI Taxonomy" id="6573"/>
    <lineage>
        <taxon>Eukaryota</taxon>
        <taxon>Metazoa</taxon>
        <taxon>Spiralia</taxon>
        <taxon>Lophotrochozoa</taxon>
        <taxon>Mollusca</taxon>
        <taxon>Bivalvia</taxon>
        <taxon>Autobranchia</taxon>
        <taxon>Pteriomorphia</taxon>
        <taxon>Pectinida</taxon>
        <taxon>Pectinoidea</taxon>
        <taxon>Pectinidae</taxon>
        <taxon>Mizuhopecten</taxon>
    </lineage>
</organism>
<feature type="domain" description="Cadherin" evidence="10">
    <location>
        <begin position="121"/>
        <end position="217"/>
    </location>
</feature>
<dbReference type="SUPFAM" id="SSF49313">
    <property type="entry name" value="Cadherin-like"/>
    <property type="match status" value="5"/>
</dbReference>
<sequence>MFNNSWIIFPTQPPIISNLPAAVDLSETVTVETLLYTLSVSDPSNDLVMCTVNSSSPTDAPFLIQLIPGTSNYGVYSRLVPLFDYNITDQYVLTIHCTDTKDITSGQFEINMLPNTVPFFLNIPASVTIATTTQIGTVVYTVLAADNETTNIEFSIASCSNCWFAIAETGQVILKTSILTTTTTVYEIRISVRDASLTSSTTKLSFIISGVNNQPTINNLPLTLNILESVAIGTAIFTLDVTEHDTDDTLNYVISYTPSSAAAKFQFDVSTKQLMLIQSLDFESGVIQYTIGFTVDDGSLTAGPSSLTIDVLDDNEAPVFTREMYYITDSENRNVGYSLPSALFTVTDADVGDSLTYSIASGDPLERFTINATSGILEFAIVYDIDDGRMPAVVNLTIMVTDTGGLSATTLVQVTLLDSNENQPIFISDTFEANIPNDYPVKSSIVSVSATDIDYTYNVIEYSLIDGDLQYFDVNEESWVYLIKSVAEFYNYTTLSVKIQAYSHGHRSYAYANILVSPALGDSLFNHTGNILWFTACVVAVVLIVIMCVFMVYRYIRYGYACSPKKWSLDCGVLRRGWQGLKNKLNEGTNTVRTKWKAWKISKNHIKKIATPKKVAFSPEKISIPKKSPPRTQGRCYHGICSKFLSWLPKCKRPVERIQVQPVAVTSDLPTPLTDTYSWTPWRNEWDIAPYV</sequence>
<dbReference type="CDD" id="cd11304">
    <property type="entry name" value="Cadherin_repeat"/>
    <property type="match status" value="2"/>
</dbReference>
<evidence type="ECO:0000256" key="5">
    <source>
        <dbReference type="ARBA" id="ARBA00022889"/>
    </source>
</evidence>
<keyword evidence="11" id="KW-0675">Receptor</keyword>
<evidence type="ECO:0000256" key="6">
    <source>
        <dbReference type="ARBA" id="ARBA00022989"/>
    </source>
</evidence>
<dbReference type="PROSITE" id="PS50268">
    <property type="entry name" value="CADHERIN_2"/>
    <property type="match status" value="3"/>
</dbReference>
<dbReference type="Proteomes" id="UP000242188">
    <property type="component" value="Unassembled WGS sequence"/>
</dbReference>
<dbReference type="GO" id="GO:0016020">
    <property type="term" value="C:membrane"/>
    <property type="evidence" value="ECO:0007669"/>
    <property type="project" value="UniProtKB-SubCell"/>
</dbReference>
<evidence type="ECO:0000313" key="12">
    <source>
        <dbReference type="Proteomes" id="UP000242188"/>
    </source>
</evidence>
<gene>
    <name evidence="11" type="ORF">KP79_PYT23923</name>
</gene>
<keyword evidence="6 9" id="KW-1133">Transmembrane helix</keyword>
<evidence type="ECO:0000256" key="8">
    <source>
        <dbReference type="PROSITE-ProRule" id="PRU00043"/>
    </source>
</evidence>